<proteinExistence type="predicted"/>
<sequence length="218" mass="24620">MNIRILFTVARGYTDQAGMRSVVELIHAARPNAVLVHGDCPEGDQDVAAIWRELGGVDEPHPADWYGPCRPKCRPRHRRRDRTGREYCPAAGPYRNHEMFGPEPIQETHALLANGSRGARDTAEMSVRLGIPTFAWPLGAGTASVPKFRADRFPCEVTVFCDTCEHEERGDYLVHENDTEDRRYGYARAYLRTQGWHCDSTGDFCPNHNPRQLSLEDA</sequence>
<gene>
    <name evidence="1" type="ORF">GCM10017774_76980</name>
</gene>
<organism evidence="1 2">
    <name type="scientific">Lentzea cavernae</name>
    <dbReference type="NCBI Taxonomy" id="2020703"/>
    <lineage>
        <taxon>Bacteria</taxon>
        <taxon>Bacillati</taxon>
        <taxon>Actinomycetota</taxon>
        <taxon>Actinomycetes</taxon>
        <taxon>Pseudonocardiales</taxon>
        <taxon>Pseudonocardiaceae</taxon>
        <taxon>Lentzea</taxon>
    </lineage>
</organism>
<protein>
    <submittedName>
        <fullName evidence="1">Uncharacterized protein</fullName>
    </submittedName>
</protein>
<keyword evidence="2" id="KW-1185">Reference proteome</keyword>
<evidence type="ECO:0000313" key="1">
    <source>
        <dbReference type="EMBL" id="GHH57459.1"/>
    </source>
</evidence>
<evidence type="ECO:0000313" key="2">
    <source>
        <dbReference type="Proteomes" id="UP000605568"/>
    </source>
</evidence>
<name>A0ABQ3MSZ7_9PSEU</name>
<reference evidence="2" key="1">
    <citation type="journal article" date="2019" name="Int. J. Syst. Evol. Microbiol.">
        <title>The Global Catalogue of Microorganisms (GCM) 10K type strain sequencing project: providing services to taxonomists for standard genome sequencing and annotation.</title>
        <authorList>
            <consortium name="The Broad Institute Genomics Platform"/>
            <consortium name="The Broad Institute Genome Sequencing Center for Infectious Disease"/>
            <person name="Wu L."/>
            <person name="Ma J."/>
        </authorList>
    </citation>
    <scope>NUCLEOTIDE SEQUENCE [LARGE SCALE GENOMIC DNA]</scope>
    <source>
        <strain evidence="2">CGMCC 4.7367</strain>
    </source>
</reference>
<accession>A0ABQ3MSZ7</accession>
<dbReference type="RefSeq" id="WP_191304338.1">
    <property type="nucleotide sequence ID" value="NZ_BNAR01000018.1"/>
</dbReference>
<comment type="caution">
    <text evidence="1">The sequence shown here is derived from an EMBL/GenBank/DDBJ whole genome shotgun (WGS) entry which is preliminary data.</text>
</comment>
<dbReference type="EMBL" id="BNAR01000018">
    <property type="protein sequence ID" value="GHH57459.1"/>
    <property type="molecule type" value="Genomic_DNA"/>
</dbReference>
<dbReference type="Proteomes" id="UP000605568">
    <property type="component" value="Unassembled WGS sequence"/>
</dbReference>